<sequence length="163" mass="17571">MMHFKRRLAAQLGVQSVRAASAGRVMKSLVAAVALCAVAVLGAPQRPQDQQAVITRQDSDISPDGSFTYTYETSNGIRADARGQQVGPESLSVQGQFSYTADDGTPIQLQYLADENGFQPQGAHLPTPPPIPEAILKSLEFNRQNPEPQEGQPQLPAANRRFG</sequence>
<dbReference type="PANTHER" id="PTHR10380:SF237">
    <property type="entry name" value="CUTICULAR PROTEIN 65AU, ISOFORM A-RELATED"/>
    <property type="match status" value="1"/>
</dbReference>
<dbReference type="PRINTS" id="PR00947">
    <property type="entry name" value="CUTICLE"/>
</dbReference>
<dbReference type="InterPro" id="IPR000618">
    <property type="entry name" value="Insect_cuticle"/>
</dbReference>
<dbReference type="Pfam" id="PF00379">
    <property type="entry name" value="Chitin_bind_4"/>
    <property type="match status" value="1"/>
</dbReference>
<proteinExistence type="predicted"/>
<gene>
    <name evidence="4" type="ORF">KUF71_004615</name>
</gene>
<dbReference type="GO" id="GO:0062129">
    <property type="term" value="C:chitin-based extracellular matrix"/>
    <property type="evidence" value="ECO:0007669"/>
    <property type="project" value="TreeGrafter"/>
</dbReference>
<evidence type="ECO:0000256" key="1">
    <source>
        <dbReference type="ARBA" id="ARBA00022460"/>
    </source>
</evidence>
<dbReference type="EMBL" id="JAHWGI010001409">
    <property type="protein sequence ID" value="KAK3930044.1"/>
    <property type="molecule type" value="Genomic_DNA"/>
</dbReference>
<evidence type="ECO:0000313" key="4">
    <source>
        <dbReference type="EMBL" id="KAK3930044.1"/>
    </source>
</evidence>
<dbReference type="InterPro" id="IPR031311">
    <property type="entry name" value="CHIT_BIND_RR_consensus"/>
</dbReference>
<comment type="caution">
    <text evidence="4">The sequence shown here is derived from an EMBL/GenBank/DDBJ whole genome shotgun (WGS) entry which is preliminary data.</text>
</comment>
<dbReference type="AlphaFoldDB" id="A0AAE1HYS4"/>
<organism evidence="4 5">
    <name type="scientific">Frankliniella fusca</name>
    <dbReference type="NCBI Taxonomy" id="407009"/>
    <lineage>
        <taxon>Eukaryota</taxon>
        <taxon>Metazoa</taxon>
        <taxon>Ecdysozoa</taxon>
        <taxon>Arthropoda</taxon>
        <taxon>Hexapoda</taxon>
        <taxon>Insecta</taxon>
        <taxon>Pterygota</taxon>
        <taxon>Neoptera</taxon>
        <taxon>Paraneoptera</taxon>
        <taxon>Thysanoptera</taxon>
        <taxon>Terebrantia</taxon>
        <taxon>Thripoidea</taxon>
        <taxon>Thripidae</taxon>
        <taxon>Frankliniella</taxon>
    </lineage>
</organism>
<dbReference type="InterPro" id="IPR050468">
    <property type="entry name" value="Cuticle_Struct_Prot"/>
</dbReference>
<evidence type="ECO:0000256" key="3">
    <source>
        <dbReference type="SAM" id="MobiDB-lite"/>
    </source>
</evidence>
<reference evidence="4" key="1">
    <citation type="submission" date="2021-07" db="EMBL/GenBank/DDBJ databases">
        <authorList>
            <person name="Catto M.A."/>
            <person name="Jacobson A."/>
            <person name="Kennedy G."/>
            <person name="Labadie P."/>
            <person name="Hunt B.G."/>
            <person name="Srinivasan R."/>
        </authorList>
    </citation>
    <scope>NUCLEOTIDE SEQUENCE</scope>
    <source>
        <strain evidence="4">PL_HMW_Pooled</strain>
        <tissue evidence="4">Head</tissue>
    </source>
</reference>
<accession>A0AAE1HYS4</accession>
<dbReference type="Proteomes" id="UP001219518">
    <property type="component" value="Unassembled WGS sequence"/>
</dbReference>
<evidence type="ECO:0000313" key="5">
    <source>
        <dbReference type="Proteomes" id="UP001219518"/>
    </source>
</evidence>
<name>A0AAE1HYS4_9NEOP</name>
<feature type="region of interest" description="Disordered" evidence="3">
    <location>
        <begin position="139"/>
        <end position="163"/>
    </location>
</feature>
<reference evidence="4" key="2">
    <citation type="journal article" date="2023" name="BMC Genomics">
        <title>Pest status, molecular evolution, and epigenetic factors derived from the genome assembly of Frankliniella fusca, a thysanopteran phytovirus vector.</title>
        <authorList>
            <person name="Catto M.A."/>
            <person name="Labadie P.E."/>
            <person name="Jacobson A.L."/>
            <person name="Kennedy G.G."/>
            <person name="Srinivasan R."/>
            <person name="Hunt B.G."/>
        </authorList>
    </citation>
    <scope>NUCLEOTIDE SEQUENCE</scope>
    <source>
        <strain evidence="4">PL_HMW_Pooled</strain>
    </source>
</reference>
<evidence type="ECO:0000256" key="2">
    <source>
        <dbReference type="PROSITE-ProRule" id="PRU00497"/>
    </source>
</evidence>
<keyword evidence="1 2" id="KW-0193">Cuticle</keyword>
<dbReference type="GO" id="GO:0008010">
    <property type="term" value="F:structural constituent of chitin-based larval cuticle"/>
    <property type="evidence" value="ECO:0007669"/>
    <property type="project" value="TreeGrafter"/>
</dbReference>
<dbReference type="PROSITE" id="PS51155">
    <property type="entry name" value="CHIT_BIND_RR_2"/>
    <property type="match status" value="1"/>
</dbReference>
<dbReference type="PANTHER" id="PTHR10380">
    <property type="entry name" value="CUTICLE PROTEIN"/>
    <property type="match status" value="1"/>
</dbReference>
<keyword evidence="5" id="KW-1185">Reference proteome</keyword>
<dbReference type="PROSITE" id="PS00233">
    <property type="entry name" value="CHIT_BIND_RR_1"/>
    <property type="match status" value="1"/>
</dbReference>
<protein>
    <submittedName>
        <fullName evidence="4">Endocuticle structural glycoprotein SgAbd-2</fullName>
    </submittedName>
</protein>